<dbReference type="PaxDb" id="353153-Q4CS75"/>
<dbReference type="EMBL" id="AAHK01002167">
    <property type="protein sequence ID" value="EAN83129.1"/>
    <property type="molecule type" value="Genomic_DNA"/>
</dbReference>
<evidence type="ECO:0000256" key="1">
    <source>
        <dbReference type="SAM" id="MobiDB-lite"/>
    </source>
</evidence>
<feature type="region of interest" description="Disordered" evidence="1">
    <location>
        <begin position="44"/>
        <end position="107"/>
    </location>
</feature>
<dbReference type="KEGG" id="tcr:503761.50"/>
<keyword evidence="3" id="KW-1185">Reference proteome</keyword>
<dbReference type="InParanoid" id="Q4CS75"/>
<feature type="compositionally biased region" description="Basic residues" evidence="1">
    <location>
        <begin position="98"/>
        <end position="107"/>
    </location>
</feature>
<protein>
    <submittedName>
        <fullName evidence="2">Uncharacterized protein</fullName>
    </submittedName>
</protein>
<gene>
    <name evidence="2" type="ORF">Tc00.1047053503761.50</name>
</gene>
<accession>Q4CS75</accession>
<name>Q4CS75_TRYCC</name>
<sequence length="107" mass="12583">MRSPEAEMQRVMRTDLLSLLSFRGTRQQACRRCDHYDRSIRTATGQGVTVSSPRKGHRVRRCSPAAPRPRRHFQQSGSERRQRQPQAPTHRVQWCPLRHSKARRELL</sequence>
<dbReference type="GeneID" id="3534586"/>
<dbReference type="RefSeq" id="XP_804980.1">
    <property type="nucleotide sequence ID" value="XM_799887.1"/>
</dbReference>
<evidence type="ECO:0000313" key="3">
    <source>
        <dbReference type="Proteomes" id="UP000002296"/>
    </source>
</evidence>
<dbReference type="Proteomes" id="UP000002296">
    <property type="component" value="Unassembled WGS sequence"/>
</dbReference>
<dbReference type="AlphaFoldDB" id="Q4CS75"/>
<organism evidence="2 3">
    <name type="scientific">Trypanosoma cruzi (strain CL Brener)</name>
    <dbReference type="NCBI Taxonomy" id="353153"/>
    <lineage>
        <taxon>Eukaryota</taxon>
        <taxon>Discoba</taxon>
        <taxon>Euglenozoa</taxon>
        <taxon>Kinetoplastea</taxon>
        <taxon>Metakinetoplastina</taxon>
        <taxon>Trypanosomatida</taxon>
        <taxon>Trypanosomatidae</taxon>
        <taxon>Trypanosoma</taxon>
        <taxon>Schizotrypanum</taxon>
    </lineage>
</organism>
<reference evidence="2 3" key="1">
    <citation type="journal article" date="2005" name="Science">
        <title>The genome sequence of Trypanosoma cruzi, etiologic agent of Chagas disease.</title>
        <authorList>
            <person name="El-Sayed N.M."/>
            <person name="Myler P.J."/>
            <person name="Bartholomeu D.C."/>
            <person name="Nilsson D."/>
            <person name="Aggarwal G."/>
            <person name="Tran A.N."/>
            <person name="Ghedin E."/>
            <person name="Worthey E.A."/>
            <person name="Delcher A.L."/>
            <person name="Blandin G."/>
            <person name="Westenberger S.J."/>
            <person name="Caler E."/>
            <person name="Cerqueira G.C."/>
            <person name="Branche C."/>
            <person name="Haas B."/>
            <person name="Anupama A."/>
            <person name="Arner E."/>
            <person name="Aslund L."/>
            <person name="Attipoe P."/>
            <person name="Bontempi E."/>
            <person name="Bringaud F."/>
            <person name="Burton P."/>
            <person name="Cadag E."/>
            <person name="Campbell D.A."/>
            <person name="Carrington M."/>
            <person name="Crabtree J."/>
            <person name="Darban H."/>
            <person name="da Silveira J.F."/>
            <person name="de Jong P."/>
            <person name="Edwards K."/>
            <person name="Englund P.T."/>
            <person name="Fazelina G."/>
            <person name="Feldblyum T."/>
            <person name="Ferella M."/>
            <person name="Frasch A.C."/>
            <person name="Gull K."/>
            <person name="Horn D."/>
            <person name="Hou L."/>
            <person name="Huang Y."/>
            <person name="Kindlund E."/>
            <person name="Klingbeil M."/>
            <person name="Kluge S."/>
            <person name="Koo H."/>
            <person name="Lacerda D."/>
            <person name="Levin M.J."/>
            <person name="Lorenzi H."/>
            <person name="Louie T."/>
            <person name="Machado C.R."/>
            <person name="McCulloch R."/>
            <person name="McKenna A."/>
            <person name="Mizuno Y."/>
            <person name="Mottram J.C."/>
            <person name="Nelson S."/>
            <person name="Ochaya S."/>
            <person name="Osoegawa K."/>
            <person name="Pai G."/>
            <person name="Parsons M."/>
            <person name="Pentony M."/>
            <person name="Pettersson U."/>
            <person name="Pop M."/>
            <person name="Ramirez J.L."/>
            <person name="Rinta J."/>
            <person name="Robertson L."/>
            <person name="Salzberg S.L."/>
            <person name="Sanchez D.O."/>
            <person name="Seyler A."/>
            <person name="Sharma R."/>
            <person name="Shetty J."/>
            <person name="Simpson A.J."/>
            <person name="Sisk E."/>
            <person name="Tammi M.T."/>
            <person name="Tarleton R."/>
            <person name="Teixeira S."/>
            <person name="Van Aken S."/>
            <person name="Vogt C."/>
            <person name="Ward P.N."/>
            <person name="Wickstead B."/>
            <person name="Wortman J."/>
            <person name="White O."/>
            <person name="Fraser C.M."/>
            <person name="Stuart K.D."/>
            <person name="Andersson B."/>
        </authorList>
    </citation>
    <scope>NUCLEOTIDE SEQUENCE [LARGE SCALE GENOMIC DNA]</scope>
    <source>
        <strain evidence="2 3">CL Brener</strain>
    </source>
</reference>
<proteinExistence type="predicted"/>
<evidence type="ECO:0000313" key="2">
    <source>
        <dbReference type="EMBL" id="EAN83129.1"/>
    </source>
</evidence>
<comment type="caution">
    <text evidence="2">The sequence shown here is derived from an EMBL/GenBank/DDBJ whole genome shotgun (WGS) entry which is preliminary data.</text>
</comment>